<dbReference type="EMBL" id="JAZDRO010000002">
    <property type="protein sequence ID" value="MEE2566086.1"/>
    <property type="molecule type" value="Genomic_DNA"/>
</dbReference>
<evidence type="ECO:0000256" key="4">
    <source>
        <dbReference type="ARBA" id="ARBA00022989"/>
    </source>
</evidence>
<comment type="subcellular location">
    <subcellularLocation>
        <location evidence="1">Membrane</location>
        <topology evidence="1">Multi-pass membrane protein</topology>
    </subcellularLocation>
</comment>
<dbReference type="Pfam" id="PF01594">
    <property type="entry name" value="AI-2E_transport"/>
    <property type="match status" value="1"/>
</dbReference>
<feature type="transmembrane region" description="Helical" evidence="6">
    <location>
        <begin position="29"/>
        <end position="47"/>
    </location>
</feature>
<evidence type="ECO:0000256" key="5">
    <source>
        <dbReference type="ARBA" id="ARBA00023136"/>
    </source>
</evidence>
<dbReference type="PANTHER" id="PTHR21716:SF64">
    <property type="entry name" value="AI-2 TRANSPORT PROTEIN TQSA"/>
    <property type="match status" value="1"/>
</dbReference>
<keyword evidence="5 6" id="KW-0472">Membrane</keyword>
<sequence>MKLTLDIRFVLIVLVLLALFWLLRTAGTVLLPFLVGAFLAVLLEPLVRKTCEWNWPRWLGAILATVLAIIFIAGPIAAITPILVLEGADLIERLPTLLDNAAASVGTMAEGFGLQPPDMTPSALLGGEDGNLMASLTGRIAGSISGVLSALMFAILTPVALFFLLKDWPGVTEALKKLPPRRYADQIKDIASETNLQLARWMRGQAAVIVIMAVYHAAGLFLIGLNYSVAIGILTGLSAIIPVVGNLIFFSLALIVAANQFDTIWPILAVIAIYGTAQVLETAILAPRLIGDQLRLHPLWIMAGLLVGGTLFGILGALLALPAVAAISVLAKHGLKAWRDSEIYKDPGDAAETN</sequence>
<dbReference type="Proteomes" id="UP001310692">
    <property type="component" value="Unassembled WGS sequence"/>
</dbReference>
<comment type="similarity">
    <text evidence="2">Belongs to the autoinducer-2 exporter (AI-2E) (TC 2.A.86) family.</text>
</comment>
<evidence type="ECO:0000256" key="3">
    <source>
        <dbReference type="ARBA" id="ARBA00022692"/>
    </source>
</evidence>
<comment type="caution">
    <text evidence="7">The sequence shown here is derived from an EMBL/GenBank/DDBJ whole genome shotgun (WGS) entry which is preliminary data.</text>
</comment>
<dbReference type="RefSeq" id="WP_330195627.1">
    <property type="nucleotide sequence ID" value="NZ_JAZDRO010000002.1"/>
</dbReference>
<feature type="transmembrane region" description="Helical" evidence="6">
    <location>
        <begin position="264"/>
        <end position="286"/>
    </location>
</feature>
<feature type="transmembrane region" description="Helical" evidence="6">
    <location>
        <begin position="7"/>
        <end position="23"/>
    </location>
</feature>
<evidence type="ECO:0000256" key="1">
    <source>
        <dbReference type="ARBA" id="ARBA00004141"/>
    </source>
</evidence>
<keyword evidence="8" id="KW-1185">Reference proteome</keyword>
<dbReference type="PANTHER" id="PTHR21716">
    <property type="entry name" value="TRANSMEMBRANE PROTEIN"/>
    <property type="match status" value="1"/>
</dbReference>
<feature type="transmembrane region" description="Helical" evidence="6">
    <location>
        <begin position="59"/>
        <end position="84"/>
    </location>
</feature>
<feature type="transmembrane region" description="Helical" evidence="6">
    <location>
        <begin position="231"/>
        <end position="257"/>
    </location>
</feature>
<keyword evidence="3 6" id="KW-0812">Transmembrane</keyword>
<protein>
    <submittedName>
        <fullName evidence="7">AI-2E family transporter</fullName>
    </submittedName>
</protein>
<gene>
    <name evidence="7" type="ORF">V0U35_05280</name>
</gene>
<evidence type="ECO:0000256" key="2">
    <source>
        <dbReference type="ARBA" id="ARBA00009773"/>
    </source>
</evidence>
<dbReference type="InterPro" id="IPR002549">
    <property type="entry name" value="AI-2E-like"/>
</dbReference>
<feature type="transmembrane region" description="Helical" evidence="6">
    <location>
        <begin position="206"/>
        <end position="225"/>
    </location>
</feature>
<feature type="transmembrane region" description="Helical" evidence="6">
    <location>
        <begin position="140"/>
        <end position="165"/>
    </location>
</feature>
<keyword evidence="4 6" id="KW-1133">Transmembrane helix</keyword>
<feature type="transmembrane region" description="Helical" evidence="6">
    <location>
        <begin position="298"/>
        <end position="331"/>
    </location>
</feature>
<reference evidence="7 8" key="1">
    <citation type="submission" date="2024-01" db="EMBL/GenBank/DDBJ databases">
        <title>Hyphobacterium bacterium isolated from marine sediment.</title>
        <authorList>
            <person name="Zhao S."/>
        </authorList>
    </citation>
    <scope>NUCLEOTIDE SEQUENCE [LARGE SCALE GENOMIC DNA]</scope>
    <source>
        <strain evidence="7 8">Y60-23</strain>
    </source>
</reference>
<evidence type="ECO:0000256" key="6">
    <source>
        <dbReference type="SAM" id="Phobius"/>
    </source>
</evidence>
<evidence type="ECO:0000313" key="7">
    <source>
        <dbReference type="EMBL" id="MEE2566086.1"/>
    </source>
</evidence>
<name>A0ABU7LX87_9PROT</name>
<organism evidence="7 8">
    <name type="scientific">Hyphobacterium marinum</name>
    <dbReference type="NCBI Taxonomy" id="3116574"/>
    <lineage>
        <taxon>Bacteria</taxon>
        <taxon>Pseudomonadati</taxon>
        <taxon>Pseudomonadota</taxon>
        <taxon>Alphaproteobacteria</taxon>
        <taxon>Maricaulales</taxon>
        <taxon>Maricaulaceae</taxon>
        <taxon>Hyphobacterium</taxon>
    </lineage>
</organism>
<proteinExistence type="inferred from homology"/>
<accession>A0ABU7LX87</accession>
<evidence type="ECO:0000313" key="8">
    <source>
        <dbReference type="Proteomes" id="UP001310692"/>
    </source>
</evidence>